<comment type="caution">
    <text evidence="1">The sequence shown here is derived from an EMBL/GenBank/DDBJ whole genome shotgun (WGS) entry which is preliminary data.</text>
</comment>
<proteinExistence type="predicted"/>
<name>A0ACB8YP00_9ASTR</name>
<dbReference type="Proteomes" id="UP001056120">
    <property type="component" value="Linkage Group LG27"/>
</dbReference>
<keyword evidence="2" id="KW-1185">Reference proteome</keyword>
<organism evidence="1 2">
    <name type="scientific">Smallanthus sonchifolius</name>
    <dbReference type="NCBI Taxonomy" id="185202"/>
    <lineage>
        <taxon>Eukaryota</taxon>
        <taxon>Viridiplantae</taxon>
        <taxon>Streptophyta</taxon>
        <taxon>Embryophyta</taxon>
        <taxon>Tracheophyta</taxon>
        <taxon>Spermatophyta</taxon>
        <taxon>Magnoliopsida</taxon>
        <taxon>eudicotyledons</taxon>
        <taxon>Gunneridae</taxon>
        <taxon>Pentapetalae</taxon>
        <taxon>asterids</taxon>
        <taxon>campanulids</taxon>
        <taxon>Asterales</taxon>
        <taxon>Asteraceae</taxon>
        <taxon>Asteroideae</taxon>
        <taxon>Heliantheae alliance</taxon>
        <taxon>Millerieae</taxon>
        <taxon>Smallanthus</taxon>
    </lineage>
</organism>
<sequence length="270" mass="31340">MATFQDDDIPNCDIHNGDTLFERKFNLSTLAAKLLATLPATLLNDSSTLFPDYRRHCYFWRLRLLVLDNELKWEEMFYISTNITILQRAKATENIIHLLPSDIVVMHFEVPNYVLSTNTTYGCYLVYKIPPDFDRKTMVGMKLDGGSLLPLSRSQHVPLSIPECPGVFRSPNPINTLKSLQLPTKRKDGWLEVKLGNTSHIQWKNMQQDELSSYFQPREKSTWKSCCLPWISDNESSDHYFTKVTISLDRIDRFNQTPELFVQGIEFRPL</sequence>
<evidence type="ECO:0000313" key="2">
    <source>
        <dbReference type="Proteomes" id="UP001056120"/>
    </source>
</evidence>
<evidence type="ECO:0000313" key="1">
    <source>
        <dbReference type="EMBL" id="KAI3687186.1"/>
    </source>
</evidence>
<gene>
    <name evidence="1" type="ORF">L1987_80879</name>
</gene>
<protein>
    <submittedName>
        <fullName evidence="1">Uncharacterized protein</fullName>
    </submittedName>
</protein>
<accession>A0ACB8YP00</accession>
<reference evidence="1 2" key="2">
    <citation type="journal article" date="2022" name="Mol. Ecol. Resour.">
        <title>The genomes of chicory, endive, great burdock and yacon provide insights into Asteraceae paleo-polyploidization history and plant inulin production.</title>
        <authorList>
            <person name="Fan W."/>
            <person name="Wang S."/>
            <person name="Wang H."/>
            <person name="Wang A."/>
            <person name="Jiang F."/>
            <person name="Liu H."/>
            <person name="Zhao H."/>
            <person name="Xu D."/>
            <person name="Zhang Y."/>
        </authorList>
    </citation>
    <scope>NUCLEOTIDE SEQUENCE [LARGE SCALE GENOMIC DNA]</scope>
    <source>
        <strain evidence="2">cv. Yunnan</strain>
        <tissue evidence="1">Leaves</tissue>
    </source>
</reference>
<dbReference type="EMBL" id="CM042044">
    <property type="protein sequence ID" value="KAI3687186.1"/>
    <property type="molecule type" value="Genomic_DNA"/>
</dbReference>
<reference evidence="2" key="1">
    <citation type="journal article" date="2022" name="Mol. Ecol. Resour.">
        <title>The genomes of chicory, endive, great burdock and yacon provide insights into Asteraceae palaeo-polyploidization history and plant inulin production.</title>
        <authorList>
            <person name="Fan W."/>
            <person name="Wang S."/>
            <person name="Wang H."/>
            <person name="Wang A."/>
            <person name="Jiang F."/>
            <person name="Liu H."/>
            <person name="Zhao H."/>
            <person name="Xu D."/>
            <person name="Zhang Y."/>
        </authorList>
    </citation>
    <scope>NUCLEOTIDE SEQUENCE [LARGE SCALE GENOMIC DNA]</scope>
    <source>
        <strain evidence="2">cv. Yunnan</strain>
    </source>
</reference>